<dbReference type="SUPFAM" id="SSF160574">
    <property type="entry name" value="BT0923-like"/>
    <property type="match status" value="1"/>
</dbReference>
<sequence length="207" mass="24480">MIKNECYRKYSDMNLKSVFLFVFILAFSTASLLAQVRSEREHRIRKSQFPEKAVLTLEEKVEDARQMRFYKEIDSNVVSYKAKFKKDRLRYGITFNSDSEVEVIEFEIKPVDIPNDSYTQTIAYLEGNFEKYRVQKIQQQYLTEDRDLDQSLKNAFQNLMLPSITYKFTVKGKKGKATEKYETIFDAEGKLKLIKKALPPNYDHVLY</sequence>
<organism evidence="1 2">
    <name type="scientific">Pseudozobellia thermophila</name>
    <dbReference type="NCBI Taxonomy" id="192903"/>
    <lineage>
        <taxon>Bacteria</taxon>
        <taxon>Pseudomonadati</taxon>
        <taxon>Bacteroidota</taxon>
        <taxon>Flavobacteriia</taxon>
        <taxon>Flavobacteriales</taxon>
        <taxon>Flavobacteriaceae</taxon>
        <taxon>Pseudozobellia</taxon>
    </lineage>
</organism>
<proteinExistence type="predicted"/>
<evidence type="ECO:0008006" key="3">
    <source>
        <dbReference type="Google" id="ProtNLM"/>
    </source>
</evidence>
<dbReference type="EMBL" id="FQYU01000001">
    <property type="protein sequence ID" value="SHI36447.1"/>
    <property type="molecule type" value="Genomic_DNA"/>
</dbReference>
<keyword evidence="2" id="KW-1185">Reference proteome</keyword>
<dbReference type="AlphaFoldDB" id="A0A1M6AJ39"/>
<evidence type="ECO:0000313" key="2">
    <source>
        <dbReference type="Proteomes" id="UP000184543"/>
    </source>
</evidence>
<evidence type="ECO:0000313" key="1">
    <source>
        <dbReference type="EMBL" id="SHI36447.1"/>
    </source>
</evidence>
<gene>
    <name evidence="1" type="ORF">SAMN04488513_10175</name>
</gene>
<dbReference type="STRING" id="192903.SAMN04488513_10175"/>
<protein>
    <recommendedName>
        <fullName evidence="3">Beta-lactamase-inhibitor-like, PepSY-like</fullName>
    </recommendedName>
</protein>
<accession>A0A1M6AJ39</accession>
<dbReference type="Proteomes" id="UP000184543">
    <property type="component" value="Unassembled WGS sequence"/>
</dbReference>
<name>A0A1M6AJ39_9FLAO</name>
<reference evidence="2" key="1">
    <citation type="submission" date="2016-11" db="EMBL/GenBank/DDBJ databases">
        <authorList>
            <person name="Varghese N."/>
            <person name="Submissions S."/>
        </authorList>
    </citation>
    <scope>NUCLEOTIDE SEQUENCE [LARGE SCALE GENOMIC DNA]</scope>
    <source>
        <strain evidence="2">DSM 19858</strain>
    </source>
</reference>